<proteinExistence type="predicted"/>
<dbReference type="AlphaFoldDB" id="A0A194PMG9"/>
<gene>
    <name evidence="1" type="ORF">RR46_13531</name>
</gene>
<protein>
    <submittedName>
        <fullName evidence="1">Uncharacterized protein</fullName>
    </submittedName>
</protein>
<evidence type="ECO:0000313" key="1">
    <source>
        <dbReference type="EMBL" id="KPI92310.1"/>
    </source>
</evidence>
<sequence length="175" mass="20209">MNPTQVSSFQVDVDDPNFYNNGEDVINNDIANLKKSITIKRNLRIEAAEMEVETAALYLNIHWYELEEFKQLLEQKEEFVKMSNKLLASLNKRLTDMNLVVNNLAISSDYVYEFGTDQGQVIYTKDGTIYFFQQETNIDIPVSVLTETFCPITIRALYLCLIPYIKSKSNLIDKT</sequence>
<reference evidence="1 2" key="1">
    <citation type="journal article" date="2015" name="Nat. Commun.">
        <title>Outbred genome sequencing and CRISPR/Cas9 gene editing in butterflies.</title>
        <authorList>
            <person name="Li X."/>
            <person name="Fan D."/>
            <person name="Zhang W."/>
            <person name="Liu G."/>
            <person name="Zhang L."/>
            <person name="Zhao L."/>
            <person name="Fang X."/>
            <person name="Chen L."/>
            <person name="Dong Y."/>
            <person name="Chen Y."/>
            <person name="Ding Y."/>
            <person name="Zhao R."/>
            <person name="Feng M."/>
            <person name="Zhu Y."/>
            <person name="Feng Y."/>
            <person name="Jiang X."/>
            <person name="Zhu D."/>
            <person name="Xiang H."/>
            <person name="Feng X."/>
            <person name="Li S."/>
            <person name="Wang J."/>
            <person name="Zhang G."/>
            <person name="Kronforst M.R."/>
            <person name="Wang W."/>
        </authorList>
    </citation>
    <scope>NUCLEOTIDE SEQUENCE [LARGE SCALE GENOMIC DNA]</scope>
    <source>
        <strain evidence="1">Ya'a_city_454_Px</strain>
        <tissue evidence="1">Whole body</tissue>
    </source>
</reference>
<organism evidence="1 2">
    <name type="scientific">Papilio xuthus</name>
    <name type="common">Asian swallowtail butterfly</name>
    <dbReference type="NCBI Taxonomy" id="66420"/>
    <lineage>
        <taxon>Eukaryota</taxon>
        <taxon>Metazoa</taxon>
        <taxon>Ecdysozoa</taxon>
        <taxon>Arthropoda</taxon>
        <taxon>Hexapoda</taxon>
        <taxon>Insecta</taxon>
        <taxon>Pterygota</taxon>
        <taxon>Neoptera</taxon>
        <taxon>Endopterygota</taxon>
        <taxon>Lepidoptera</taxon>
        <taxon>Glossata</taxon>
        <taxon>Ditrysia</taxon>
        <taxon>Papilionoidea</taxon>
        <taxon>Papilionidae</taxon>
        <taxon>Papilioninae</taxon>
        <taxon>Papilio</taxon>
    </lineage>
</organism>
<name>A0A194PMG9_PAPXU</name>
<evidence type="ECO:0000313" key="2">
    <source>
        <dbReference type="Proteomes" id="UP000053268"/>
    </source>
</evidence>
<accession>A0A194PMG9</accession>
<dbReference type="Proteomes" id="UP000053268">
    <property type="component" value="Unassembled WGS sequence"/>
</dbReference>
<dbReference type="EMBL" id="KQ459604">
    <property type="protein sequence ID" value="KPI92310.1"/>
    <property type="molecule type" value="Genomic_DNA"/>
</dbReference>
<keyword evidence="2" id="KW-1185">Reference proteome</keyword>